<reference evidence="1" key="1">
    <citation type="journal article" date="2021" name="Proc. Natl. Acad. Sci. U.S.A.">
        <title>A Catalog of Tens of Thousands of Viruses from Human Metagenomes Reveals Hidden Associations with Chronic Diseases.</title>
        <authorList>
            <person name="Tisza M.J."/>
            <person name="Buck C.B."/>
        </authorList>
    </citation>
    <scope>NUCLEOTIDE SEQUENCE</scope>
    <source>
        <strain evidence="1">Ct3r22</strain>
    </source>
</reference>
<accession>A0A8S5V1A8</accession>
<proteinExistence type="predicted"/>
<name>A0A8S5V1A8_9CAUD</name>
<sequence length="95" mass="11327">MKIKLTEKFFISQCTHAPFNWDLMKISYGNRNGEENVKIETPVAFGLSLQHLMNKIGDYEIFENESEFETFEKYIEEYKKINEEVLKQLKSIKLK</sequence>
<evidence type="ECO:0000313" key="1">
    <source>
        <dbReference type="EMBL" id="DAG00391.1"/>
    </source>
</evidence>
<protein>
    <submittedName>
        <fullName evidence="1">Uncharacterized protein</fullName>
    </submittedName>
</protein>
<dbReference type="EMBL" id="BK016180">
    <property type="protein sequence ID" value="DAG00391.1"/>
    <property type="molecule type" value="Genomic_DNA"/>
</dbReference>
<organism evidence="1">
    <name type="scientific">Siphoviridae sp. ct3r22</name>
    <dbReference type="NCBI Taxonomy" id="2825325"/>
    <lineage>
        <taxon>Viruses</taxon>
        <taxon>Duplodnaviria</taxon>
        <taxon>Heunggongvirae</taxon>
        <taxon>Uroviricota</taxon>
        <taxon>Caudoviricetes</taxon>
    </lineage>
</organism>